<proteinExistence type="predicted"/>
<dbReference type="Proteomes" id="UP000196594">
    <property type="component" value="Unassembled WGS sequence"/>
</dbReference>
<dbReference type="InterPro" id="IPR011008">
    <property type="entry name" value="Dimeric_a/b-barrel"/>
</dbReference>
<dbReference type="PANTHER" id="PTHR39169:SF1">
    <property type="entry name" value="MONOOXYGENASE YDHR-RELATED"/>
    <property type="match status" value="1"/>
</dbReference>
<gene>
    <name evidence="1" type="ORF">CBM15_11560</name>
</gene>
<accession>A0ABX3ZGZ1</accession>
<keyword evidence="1" id="KW-0503">Monooxygenase</keyword>
<dbReference type="GO" id="GO:0004497">
    <property type="term" value="F:monooxygenase activity"/>
    <property type="evidence" value="ECO:0007669"/>
    <property type="project" value="UniProtKB-KW"/>
</dbReference>
<comment type="caution">
    <text evidence="1">The sequence shown here is derived from an EMBL/GenBank/DDBJ whole genome shotgun (WGS) entry which is preliminary data.</text>
</comment>
<protein>
    <submittedName>
        <fullName evidence="1">Monooxygenase</fullName>
    </submittedName>
</protein>
<sequence>MAYILQVDFKMDGPFGDEMAVGFKELAESINEEKGMLWKIWTEDAEAGEAGGIYLFETKETADAYLEMHSKRLNGFGITAINSKIFSVNESLTKINKGPVYA</sequence>
<organism evidence="1 2">
    <name type="scientific">Solibacillus kalamii</name>
    <dbReference type="NCBI Taxonomy" id="1748298"/>
    <lineage>
        <taxon>Bacteria</taxon>
        <taxon>Bacillati</taxon>
        <taxon>Bacillota</taxon>
        <taxon>Bacilli</taxon>
        <taxon>Bacillales</taxon>
        <taxon>Caryophanaceae</taxon>
        <taxon>Solibacillus</taxon>
    </lineage>
</organism>
<keyword evidence="2" id="KW-1185">Reference proteome</keyword>
<dbReference type="InterPro" id="IPR014910">
    <property type="entry name" value="YdhR"/>
</dbReference>
<evidence type="ECO:0000313" key="2">
    <source>
        <dbReference type="Proteomes" id="UP000196594"/>
    </source>
</evidence>
<dbReference type="RefSeq" id="WP_087617632.1">
    <property type="nucleotide sequence ID" value="NZ_JAFBEY010000005.1"/>
</dbReference>
<reference evidence="1 2" key="1">
    <citation type="journal article" date="2017" name="Int. J. Syst. Evol. Microbiol.">
        <title>Solibacillus kalamii sp. nov., isolated from a high-efficiency particulate arrestance filter system used in the International Space Station.</title>
        <authorList>
            <person name="Checinska Sielaff A."/>
            <person name="Kumar R.M."/>
            <person name="Pal D."/>
            <person name="Mayilraj S."/>
            <person name="Venkateswaran K."/>
        </authorList>
    </citation>
    <scope>NUCLEOTIDE SEQUENCE [LARGE SCALE GENOMIC DNA]</scope>
    <source>
        <strain evidence="1 2">ISSFR-015</strain>
    </source>
</reference>
<name>A0ABX3ZGZ1_9BACL</name>
<dbReference type="NCBIfam" id="NF008333">
    <property type="entry name" value="PRK11118.1"/>
    <property type="match status" value="1"/>
</dbReference>
<evidence type="ECO:0000313" key="1">
    <source>
        <dbReference type="EMBL" id="OUZ38740.1"/>
    </source>
</evidence>
<keyword evidence="1" id="KW-0560">Oxidoreductase</keyword>
<dbReference type="Gene3D" id="3.30.70.100">
    <property type="match status" value="1"/>
</dbReference>
<dbReference type="PANTHER" id="PTHR39169">
    <property type="match status" value="1"/>
</dbReference>
<dbReference type="EMBL" id="NHNT01000007">
    <property type="protein sequence ID" value="OUZ38740.1"/>
    <property type="molecule type" value="Genomic_DNA"/>
</dbReference>
<dbReference type="SUPFAM" id="SSF54909">
    <property type="entry name" value="Dimeric alpha+beta barrel"/>
    <property type="match status" value="1"/>
</dbReference>
<dbReference type="Pfam" id="PF08803">
    <property type="entry name" value="ydhR"/>
    <property type="match status" value="1"/>
</dbReference>